<gene>
    <name evidence="3" type="ORF">NDU88_011126</name>
</gene>
<evidence type="ECO:0000259" key="2">
    <source>
        <dbReference type="PROSITE" id="PS50878"/>
    </source>
</evidence>
<protein>
    <recommendedName>
        <fullName evidence="2">Reverse transcriptase domain-containing protein</fullName>
    </recommendedName>
</protein>
<evidence type="ECO:0000313" key="3">
    <source>
        <dbReference type="EMBL" id="KAJ1144832.1"/>
    </source>
</evidence>
<dbReference type="AlphaFoldDB" id="A0AAV7QZ68"/>
<dbReference type="Proteomes" id="UP001066276">
    <property type="component" value="Chromosome 6"/>
</dbReference>
<sequence length="398" mass="45120">MEPLPQRLRDSPLVSCVKFGGDNHLITLYADNVILTVAEPMTSLPALLGILDEFSQVLGFKVNMQKSQILSLSVTPDHEEDLRARYPFLWSSSRLSSLGVELATSAAKTASVNYTKLVREVQRDLESWGRHRLSWLGRVAAVKMTILPRILYVFQALPLTPPPRTIATLQSAVLRFIWEGRPARLPRQVLYCPKGGGGLAIPCLLCYFQATQLRFLLEWSLPLTEKHWCYMDQAVAGTHIWKEPWLRRRHRARGLYSSPVTGATLRIWDTVACRLGLTSFLSPMTPIGENPDFEPGLNLEGLKRWYDGGCRRVGSLFDEQGVLSVDQMKEMYGLREADRLMYYQVRHWALLRANRALIDRPLTPFEKWLLLKMGDKGSSPSYIDSCRGKSDCPSQRGS</sequence>
<evidence type="ECO:0000256" key="1">
    <source>
        <dbReference type="SAM" id="MobiDB-lite"/>
    </source>
</evidence>
<proteinExistence type="predicted"/>
<dbReference type="EMBL" id="JANPWB010000010">
    <property type="protein sequence ID" value="KAJ1144832.1"/>
    <property type="molecule type" value="Genomic_DNA"/>
</dbReference>
<comment type="caution">
    <text evidence="3">The sequence shown here is derived from an EMBL/GenBank/DDBJ whole genome shotgun (WGS) entry which is preliminary data.</text>
</comment>
<dbReference type="PANTHER" id="PTHR31635">
    <property type="entry name" value="REVERSE TRANSCRIPTASE DOMAIN-CONTAINING PROTEIN-RELATED"/>
    <property type="match status" value="1"/>
</dbReference>
<dbReference type="PANTHER" id="PTHR31635:SF196">
    <property type="entry name" value="REVERSE TRANSCRIPTASE DOMAIN-CONTAINING PROTEIN-RELATED"/>
    <property type="match status" value="1"/>
</dbReference>
<accession>A0AAV7QZ68</accession>
<name>A0AAV7QZ68_PLEWA</name>
<feature type="region of interest" description="Disordered" evidence="1">
    <location>
        <begin position="378"/>
        <end position="398"/>
    </location>
</feature>
<reference evidence="3" key="1">
    <citation type="journal article" date="2022" name="bioRxiv">
        <title>Sequencing and chromosome-scale assembly of the giantPleurodeles waltlgenome.</title>
        <authorList>
            <person name="Brown T."/>
            <person name="Elewa A."/>
            <person name="Iarovenko S."/>
            <person name="Subramanian E."/>
            <person name="Araus A.J."/>
            <person name="Petzold A."/>
            <person name="Susuki M."/>
            <person name="Suzuki K.-i.T."/>
            <person name="Hayashi T."/>
            <person name="Toyoda A."/>
            <person name="Oliveira C."/>
            <person name="Osipova E."/>
            <person name="Leigh N.D."/>
            <person name="Simon A."/>
            <person name="Yun M.H."/>
        </authorList>
    </citation>
    <scope>NUCLEOTIDE SEQUENCE</scope>
    <source>
        <strain evidence="3">20211129_DDA</strain>
        <tissue evidence="3">Liver</tissue>
    </source>
</reference>
<feature type="domain" description="Reverse transcriptase" evidence="2">
    <location>
        <begin position="1"/>
        <end position="95"/>
    </location>
</feature>
<keyword evidence="4" id="KW-1185">Reference proteome</keyword>
<organism evidence="3 4">
    <name type="scientific">Pleurodeles waltl</name>
    <name type="common">Iberian ribbed newt</name>
    <dbReference type="NCBI Taxonomy" id="8319"/>
    <lineage>
        <taxon>Eukaryota</taxon>
        <taxon>Metazoa</taxon>
        <taxon>Chordata</taxon>
        <taxon>Craniata</taxon>
        <taxon>Vertebrata</taxon>
        <taxon>Euteleostomi</taxon>
        <taxon>Amphibia</taxon>
        <taxon>Batrachia</taxon>
        <taxon>Caudata</taxon>
        <taxon>Salamandroidea</taxon>
        <taxon>Salamandridae</taxon>
        <taxon>Pleurodelinae</taxon>
        <taxon>Pleurodeles</taxon>
    </lineage>
</organism>
<dbReference type="PROSITE" id="PS50878">
    <property type="entry name" value="RT_POL"/>
    <property type="match status" value="1"/>
</dbReference>
<dbReference type="InterPro" id="IPR000477">
    <property type="entry name" value="RT_dom"/>
</dbReference>
<evidence type="ECO:0000313" key="4">
    <source>
        <dbReference type="Proteomes" id="UP001066276"/>
    </source>
</evidence>